<dbReference type="SUPFAM" id="SSF52047">
    <property type="entry name" value="RNI-like"/>
    <property type="match status" value="2"/>
</dbReference>
<dbReference type="KEGG" id="dpx:DAPPUDRAFT_300523"/>
<dbReference type="AlphaFoldDB" id="E9HD83"/>
<dbReference type="InParanoid" id="E9HD83"/>
<dbReference type="PANTHER" id="PTHR13318:SF247">
    <property type="entry name" value="GH16156P"/>
    <property type="match status" value="1"/>
</dbReference>
<dbReference type="PANTHER" id="PTHR13318">
    <property type="entry name" value="PARTNER OF PAIRED, ISOFORM B-RELATED"/>
    <property type="match status" value="1"/>
</dbReference>
<name>E9HD83_DAPPU</name>
<evidence type="ECO:0000313" key="1">
    <source>
        <dbReference type="EMBL" id="EFX70329.1"/>
    </source>
</evidence>
<dbReference type="GO" id="GO:0031146">
    <property type="term" value="P:SCF-dependent proteasomal ubiquitin-dependent protein catabolic process"/>
    <property type="evidence" value="ECO:0000318"/>
    <property type="project" value="GO_Central"/>
</dbReference>
<sequence length="509" mass="57974">MPQPKWYHKSLSELCMDSIVDNMEKWTASRSLVHVSTPFYLLSSHCLEYIIQCLKEGGRLNEDMFDLLINPHLKVLDLSINAFVSTENDDDMETNLRIVRLASVRCSQLTTLKFFSFNKLPSPTQVEETFTPILQLFEHLQILDLSNTIYGASCMLYLGSTCKPKIRELIVDFCPGVTDLVMQIFCNSQSSLHKLSVLSTKVTHAGIIFAIKHLPELKELTSSPDILKVFFRICKETRESKKYSLTKFSMRTMIQTQRNIVPYKKGSVSLMVDMCPSLVDLFIDVNGGEGFTNEELLGFRELKLIKSLVIVTSFMPSISIRGGVIPLLQVHGPTLEKLSLSMEVTSEEVYLIIECCPNIRRLRLEIERSYLETPEPMLDCVHSSFRYSKEVIPLRMLEEIILFSADSSSPFAISRKLLLLLLFSPSLTLISICNCITLDDQIIEEACTRNSFKYLTKLKLTLCSNVSQKGIDFFMNETNPLAGITLRVCGNVNLEHMKTMAQEKHWNLR</sequence>
<evidence type="ECO:0000313" key="2">
    <source>
        <dbReference type="Proteomes" id="UP000000305"/>
    </source>
</evidence>
<keyword evidence="2" id="KW-1185">Reference proteome</keyword>
<dbReference type="HOGENOM" id="CLU_033667_0_0_1"/>
<dbReference type="Proteomes" id="UP000000305">
    <property type="component" value="Unassembled WGS sequence"/>
</dbReference>
<dbReference type="GO" id="GO:0019005">
    <property type="term" value="C:SCF ubiquitin ligase complex"/>
    <property type="evidence" value="ECO:0000318"/>
    <property type="project" value="GO_Central"/>
</dbReference>
<gene>
    <name evidence="1" type="ORF">DAPPUDRAFT_300523</name>
</gene>
<dbReference type="InterPro" id="IPR032675">
    <property type="entry name" value="LRR_dom_sf"/>
</dbReference>
<dbReference type="Gene3D" id="3.80.10.10">
    <property type="entry name" value="Ribonuclease Inhibitor"/>
    <property type="match status" value="2"/>
</dbReference>
<dbReference type="PhylomeDB" id="E9HD83"/>
<organism evidence="1 2">
    <name type="scientific">Daphnia pulex</name>
    <name type="common">Water flea</name>
    <dbReference type="NCBI Taxonomy" id="6669"/>
    <lineage>
        <taxon>Eukaryota</taxon>
        <taxon>Metazoa</taxon>
        <taxon>Ecdysozoa</taxon>
        <taxon>Arthropoda</taxon>
        <taxon>Crustacea</taxon>
        <taxon>Branchiopoda</taxon>
        <taxon>Diplostraca</taxon>
        <taxon>Cladocera</taxon>
        <taxon>Anomopoda</taxon>
        <taxon>Daphniidae</taxon>
        <taxon>Daphnia</taxon>
    </lineage>
</organism>
<evidence type="ECO:0008006" key="3">
    <source>
        <dbReference type="Google" id="ProtNLM"/>
    </source>
</evidence>
<accession>E9HD83</accession>
<dbReference type="EMBL" id="GL732622">
    <property type="protein sequence ID" value="EFX70329.1"/>
    <property type="molecule type" value="Genomic_DNA"/>
</dbReference>
<protein>
    <recommendedName>
        <fullName evidence="3">F-box domain-containing protein</fullName>
    </recommendedName>
</protein>
<dbReference type="OrthoDB" id="16120at2759"/>
<proteinExistence type="predicted"/>
<reference evidence="1 2" key="1">
    <citation type="journal article" date="2011" name="Science">
        <title>The ecoresponsive genome of Daphnia pulex.</title>
        <authorList>
            <person name="Colbourne J.K."/>
            <person name="Pfrender M.E."/>
            <person name="Gilbert D."/>
            <person name="Thomas W.K."/>
            <person name="Tucker A."/>
            <person name="Oakley T.H."/>
            <person name="Tokishita S."/>
            <person name="Aerts A."/>
            <person name="Arnold G.J."/>
            <person name="Basu M.K."/>
            <person name="Bauer D.J."/>
            <person name="Caceres C.E."/>
            <person name="Carmel L."/>
            <person name="Casola C."/>
            <person name="Choi J.H."/>
            <person name="Detter J.C."/>
            <person name="Dong Q."/>
            <person name="Dusheyko S."/>
            <person name="Eads B.D."/>
            <person name="Frohlich T."/>
            <person name="Geiler-Samerotte K.A."/>
            <person name="Gerlach D."/>
            <person name="Hatcher P."/>
            <person name="Jogdeo S."/>
            <person name="Krijgsveld J."/>
            <person name="Kriventseva E.V."/>
            <person name="Kultz D."/>
            <person name="Laforsch C."/>
            <person name="Lindquist E."/>
            <person name="Lopez J."/>
            <person name="Manak J.R."/>
            <person name="Muller J."/>
            <person name="Pangilinan J."/>
            <person name="Patwardhan R.P."/>
            <person name="Pitluck S."/>
            <person name="Pritham E.J."/>
            <person name="Rechtsteiner A."/>
            <person name="Rho M."/>
            <person name="Rogozin I.B."/>
            <person name="Sakarya O."/>
            <person name="Salamov A."/>
            <person name="Schaack S."/>
            <person name="Shapiro H."/>
            <person name="Shiga Y."/>
            <person name="Skalitzky C."/>
            <person name="Smith Z."/>
            <person name="Souvorov A."/>
            <person name="Sung W."/>
            <person name="Tang Z."/>
            <person name="Tsuchiya D."/>
            <person name="Tu H."/>
            <person name="Vos H."/>
            <person name="Wang M."/>
            <person name="Wolf Y.I."/>
            <person name="Yamagata H."/>
            <person name="Yamada T."/>
            <person name="Ye Y."/>
            <person name="Shaw J.R."/>
            <person name="Andrews J."/>
            <person name="Crease T.J."/>
            <person name="Tang H."/>
            <person name="Lucas S.M."/>
            <person name="Robertson H.M."/>
            <person name="Bork P."/>
            <person name="Koonin E.V."/>
            <person name="Zdobnov E.M."/>
            <person name="Grigoriev I.V."/>
            <person name="Lynch M."/>
            <person name="Boore J.L."/>
        </authorList>
    </citation>
    <scope>NUCLEOTIDE SEQUENCE [LARGE SCALE GENOMIC DNA]</scope>
</reference>